<evidence type="ECO:0000313" key="3">
    <source>
        <dbReference type="Proteomes" id="UP000284057"/>
    </source>
</evidence>
<comment type="caution">
    <text evidence="2">The sequence shown here is derived from an EMBL/GenBank/DDBJ whole genome shotgun (WGS) entry which is preliminary data.</text>
</comment>
<protein>
    <submittedName>
        <fullName evidence="2">DUF4439 domain-containing protein</fullName>
    </submittedName>
</protein>
<feature type="domain" description="DUF4439" evidence="1">
    <location>
        <begin position="29"/>
        <end position="158"/>
    </location>
</feature>
<dbReference type="InterPro" id="IPR012347">
    <property type="entry name" value="Ferritin-like"/>
</dbReference>
<dbReference type="OrthoDB" id="5195580at2"/>
<reference evidence="2 3" key="1">
    <citation type="submission" date="2018-09" db="EMBL/GenBank/DDBJ databases">
        <title>Isolation, diversity and antifungal activity of actinobacteria from wheat.</title>
        <authorList>
            <person name="Han C."/>
        </authorList>
    </citation>
    <scope>NUCLEOTIDE SEQUENCE [LARGE SCALE GENOMIC DNA]</scope>
    <source>
        <strain evidence="2 3">NEAU-YY265</strain>
    </source>
</reference>
<dbReference type="AlphaFoldDB" id="A0A418KVP2"/>
<dbReference type="EMBL" id="QUAL01000024">
    <property type="protein sequence ID" value="RIQ34876.1"/>
    <property type="molecule type" value="Genomic_DNA"/>
</dbReference>
<dbReference type="CDD" id="cd00657">
    <property type="entry name" value="Ferritin_like"/>
    <property type="match status" value="1"/>
</dbReference>
<dbReference type="SUPFAM" id="SSF47240">
    <property type="entry name" value="Ferritin-like"/>
    <property type="match status" value="1"/>
</dbReference>
<dbReference type="Proteomes" id="UP000284057">
    <property type="component" value="Unassembled WGS sequence"/>
</dbReference>
<evidence type="ECO:0000259" key="1">
    <source>
        <dbReference type="Pfam" id="PF14530"/>
    </source>
</evidence>
<dbReference type="InterPro" id="IPR029447">
    <property type="entry name" value="DUF4439"/>
</dbReference>
<gene>
    <name evidence="2" type="ORF">DY240_02890</name>
</gene>
<proteinExistence type="predicted"/>
<organism evidence="2 3">
    <name type="scientific">Jiangella rhizosphaerae</name>
    <dbReference type="NCBI Taxonomy" id="2293569"/>
    <lineage>
        <taxon>Bacteria</taxon>
        <taxon>Bacillati</taxon>
        <taxon>Actinomycetota</taxon>
        <taxon>Actinomycetes</taxon>
        <taxon>Jiangellales</taxon>
        <taxon>Jiangellaceae</taxon>
        <taxon>Jiangella</taxon>
    </lineage>
</organism>
<sequence length="161" mass="15810">MTPAPTPSAPATATASATASASADAGVDAAQAALAGEHACVYGYGVVGAHLPDGAEPAHTALAAHRSRRDELAALIAGTGADPVAAEPGYALPSPVTDEASARALAVLLEERLGALYADVVGAATTPELREFAVRGVVMSAVQALSWGGSPVAFPGLDGRV</sequence>
<dbReference type="Gene3D" id="1.20.1260.10">
    <property type="match status" value="1"/>
</dbReference>
<evidence type="ECO:0000313" key="2">
    <source>
        <dbReference type="EMBL" id="RIQ34876.1"/>
    </source>
</evidence>
<name>A0A418KVP2_9ACTN</name>
<dbReference type="InterPro" id="IPR009078">
    <property type="entry name" value="Ferritin-like_SF"/>
</dbReference>
<dbReference type="Pfam" id="PF14530">
    <property type="entry name" value="DUF4439"/>
    <property type="match status" value="1"/>
</dbReference>
<keyword evidence="3" id="KW-1185">Reference proteome</keyword>
<accession>A0A418KVP2</accession>